<proteinExistence type="inferred from homology"/>
<comment type="cofactor">
    <cofactor evidence="8">
        <name>tungstopterin</name>
        <dbReference type="ChEBI" id="CHEBI:30402"/>
    </cofactor>
</comment>
<evidence type="ECO:0000256" key="2">
    <source>
        <dbReference type="ARBA" id="ARBA00011032"/>
    </source>
</evidence>
<gene>
    <name evidence="11" type="primary">ydhV_4</name>
    <name evidence="11" type="ORF">SPSYN_01919</name>
</gene>
<dbReference type="InterPro" id="IPR036021">
    <property type="entry name" value="Tungsten_al_ferr_oxy-like_C"/>
</dbReference>
<evidence type="ECO:0000256" key="7">
    <source>
        <dbReference type="ARBA" id="ARBA00023014"/>
    </source>
</evidence>
<evidence type="ECO:0000259" key="10">
    <source>
        <dbReference type="SMART" id="SM00790"/>
    </source>
</evidence>
<dbReference type="Gene3D" id="1.10.569.10">
    <property type="entry name" value="Aldehyde Ferredoxin Oxidoreductase Protein, subunit A, domain 2"/>
    <property type="match status" value="1"/>
</dbReference>
<dbReference type="PANTHER" id="PTHR30038">
    <property type="entry name" value="ALDEHYDE FERREDOXIN OXIDOREDUCTASE"/>
    <property type="match status" value="1"/>
</dbReference>
<keyword evidence="12" id="KW-1185">Reference proteome</keyword>
<keyword evidence="3" id="KW-0004">4Fe-4S</keyword>
<dbReference type="InterPro" id="IPR001203">
    <property type="entry name" value="OxRdtase_Ald_Fedxn_C"/>
</dbReference>
<dbReference type="EC" id="1.-.-.-" evidence="11"/>
<evidence type="ECO:0000256" key="9">
    <source>
        <dbReference type="SAM" id="MobiDB-lite"/>
    </source>
</evidence>
<feature type="domain" description="Aldehyde ferredoxin oxidoreductase N-terminal" evidence="10">
    <location>
        <begin position="6"/>
        <end position="206"/>
    </location>
</feature>
<evidence type="ECO:0000256" key="3">
    <source>
        <dbReference type="ARBA" id="ARBA00022485"/>
    </source>
</evidence>
<dbReference type="AlphaFoldDB" id="A0A9D2WRV1"/>
<dbReference type="Gene3D" id="1.10.599.10">
    <property type="entry name" value="Aldehyde Ferredoxin Oxidoreductase Protein, subunit A, domain 3"/>
    <property type="match status" value="1"/>
</dbReference>
<dbReference type="GO" id="GO:0009055">
    <property type="term" value="F:electron transfer activity"/>
    <property type="evidence" value="ECO:0007669"/>
    <property type="project" value="InterPro"/>
</dbReference>
<dbReference type="OrthoDB" id="9763894at2"/>
<evidence type="ECO:0000256" key="8">
    <source>
        <dbReference type="ARBA" id="ARBA00049934"/>
    </source>
</evidence>
<protein>
    <submittedName>
        <fullName evidence="11">Oxidoreductase YdhV</fullName>
        <ecNumber evidence="11">1.-.-.-</ecNumber>
    </submittedName>
</protein>
<dbReference type="EMBL" id="LSRS01000003">
    <property type="protein sequence ID" value="KAF1085771.1"/>
    <property type="molecule type" value="Genomic_DNA"/>
</dbReference>
<evidence type="ECO:0000256" key="1">
    <source>
        <dbReference type="ARBA" id="ARBA00001966"/>
    </source>
</evidence>
<evidence type="ECO:0000313" key="12">
    <source>
        <dbReference type="Proteomes" id="UP000798488"/>
    </source>
</evidence>
<keyword evidence="5 11" id="KW-0560">Oxidoreductase</keyword>
<reference evidence="11" key="1">
    <citation type="submission" date="2016-02" db="EMBL/GenBank/DDBJ databases">
        <title>Draft Genome Sequence of Sporotomaculum syntrophicum Strain FB, a Syntrophic Benzoate Degrader.</title>
        <authorList>
            <person name="Nobu M.K."/>
            <person name="Narihiro T."/>
            <person name="Qiu Y.-L."/>
            <person name="Ohashi A."/>
            <person name="Liu W.-T."/>
            <person name="Yuji S."/>
        </authorList>
    </citation>
    <scope>NUCLEOTIDE SEQUENCE</scope>
    <source>
        <strain evidence="11">FB</strain>
    </source>
</reference>
<comment type="caution">
    <text evidence="11">The sequence shown here is derived from an EMBL/GenBank/DDBJ whole genome shotgun (WGS) entry which is preliminary data.</text>
</comment>
<evidence type="ECO:0000256" key="4">
    <source>
        <dbReference type="ARBA" id="ARBA00022723"/>
    </source>
</evidence>
<organism evidence="11 12">
    <name type="scientific">Sporotomaculum syntrophicum</name>
    <dbReference type="NCBI Taxonomy" id="182264"/>
    <lineage>
        <taxon>Bacteria</taxon>
        <taxon>Bacillati</taxon>
        <taxon>Bacillota</taxon>
        <taxon>Clostridia</taxon>
        <taxon>Eubacteriales</taxon>
        <taxon>Desulfallaceae</taxon>
        <taxon>Sporotomaculum</taxon>
    </lineage>
</organism>
<keyword evidence="7" id="KW-0411">Iron-sulfur</keyword>
<sequence>MRYAETGYNLEVDLSTGNIERVETDPKLMETHLGGQGVNAKIIWDRVKPDTKPFSEDNLLIFGAGLLHATPVVGCNRTSVNTINPMTGIFGHSCMGGHFGPELKYAGYDRIIIRGRAPKLVYLYIHNERVEIRDASHLAGKGPGETTSIIREELNEPFAQVACIGLAGENKVFTASVEHGYSSASRGPGPIMGDKKLKAIAVRGTKDVNIAHPQELFELCLRMKKWINDSNGCGDWMAVDEDDSFHHNNFAWGYSRTRIKNYWSEELQDRWTHWKYDNMDRQAGCYNCPKGCINVISWPGTKRFGYKCYGKDTYHMAAFKELDYTYGMLGQCLDWGVDSYSTPQAISLGIELYDNGILTDQDVPNFPTDPGDRVKYLLEKIVHREGIGDILANGSWWASRMIPGAESFEHNTVKKMEQLPIKLGKLNPAYYIMIATGEKMAITQIEGSFPQDPIKDPVKRKEFVDRWDAAPYQKFKDMFMNWEKRDQISIEDTCALVDWNEAMHYVDDSTGLCGFVSSFRGQFGGQVAYSFNNVPQIIHLATGMDIDKEGLWEICRRNRDLVRCINNRLGMRRVDDDPPKDHWAVRDPELEEKLLDAYYSFRGWTKDAIPTKEELHRVGLDYVADELIQLGILDPNEGTPEQEAAKAAEQKSGGC</sequence>
<dbReference type="PANTHER" id="PTHR30038:SF0">
    <property type="entry name" value="TUNGSTEN-CONTAINING ALDEHYDE FERREDOXIN OXIDOREDUCTASE"/>
    <property type="match status" value="1"/>
</dbReference>
<comment type="similarity">
    <text evidence="2">Belongs to the AOR/FOR family.</text>
</comment>
<dbReference type="InterPro" id="IPR013985">
    <property type="entry name" value="Ald_Fedxn_OxRdtase_dom3"/>
</dbReference>
<keyword evidence="6" id="KW-0408">Iron</keyword>
<dbReference type="GO" id="GO:0046872">
    <property type="term" value="F:metal ion binding"/>
    <property type="evidence" value="ECO:0007669"/>
    <property type="project" value="UniProtKB-KW"/>
</dbReference>
<dbReference type="InterPro" id="IPR013984">
    <property type="entry name" value="Ald_Fedxn_OxRdtase_dom2"/>
</dbReference>
<dbReference type="InterPro" id="IPR036503">
    <property type="entry name" value="Ald_Fedxn_OxRdtase_N_sf"/>
</dbReference>
<dbReference type="InterPro" id="IPR013983">
    <property type="entry name" value="Ald_Fedxn_OxRdtase_N"/>
</dbReference>
<dbReference type="Proteomes" id="UP000798488">
    <property type="component" value="Unassembled WGS sequence"/>
</dbReference>
<dbReference type="RefSeq" id="WP_161822193.1">
    <property type="nucleotide sequence ID" value="NZ_LSRS01000003.1"/>
</dbReference>
<dbReference type="Pfam" id="PF01314">
    <property type="entry name" value="AFOR_C"/>
    <property type="match status" value="1"/>
</dbReference>
<dbReference type="SUPFAM" id="SSF48310">
    <property type="entry name" value="Aldehyde ferredoxin oxidoreductase, C-terminal domains"/>
    <property type="match status" value="1"/>
</dbReference>
<keyword evidence="4" id="KW-0479">Metal-binding</keyword>
<dbReference type="SUPFAM" id="SSF56228">
    <property type="entry name" value="Aldehyde ferredoxin oxidoreductase, N-terminal domain"/>
    <property type="match status" value="1"/>
</dbReference>
<feature type="region of interest" description="Disordered" evidence="9">
    <location>
        <begin position="634"/>
        <end position="655"/>
    </location>
</feature>
<dbReference type="GO" id="GO:0016625">
    <property type="term" value="F:oxidoreductase activity, acting on the aldehyde or oxo group of donors, iron-sulfur protein as acceptor"/>
    <property type="evidence" value="ECO:0007669"/>
    <property type="project" value="InterPro"/>
</dbReference>
<evidence type="ECO:0000256" key="6">
    <source>
        <dbReference type="ARBA" id="ARBA00023004"/>
    </source>
</evidence>
<name>A0A9D2WRV1_9FIRM</name>
<dbReference type="SMART" id="SM00790">
    <property type="entry name" value="AFOR_N"/>
    <property type="match status" value="1"/>
</dbReference>
<accession>A0A9D2WRV1</accession>
<evidence type="ECO:0000313" key="11">
    <source>
        <dbReference type="EMBL" id="KAF1085771.1"/>
    </source>
</evidence>
<dbReference type="Gene3D" id="3.60.9.10">
    <property type="entry name" value="Aldehyde ferredoxin oxidoreductase, N-terminal domain"/>
    <property type="match status" value="1"/>
</dbReference>
<comment type="cofactor">
    <cofactor evidence="1">
        <name>[4Fe-4S] cluster</name>
        <dbReference type="ChEBI" id="CHEBI:49883"/>
    </cofactor>
</comment>
<evidence type="ECO:0000256" key="5">
    <source>
        <dbReference type="ARBA" id="ARBA00023002"/>
    </source>
</evidence>
<dbReference type="Pfam" id="PF02730">
    <property type="entry name" value="AFOR_N"/>
    <property type="match status" value="1"/>
</dbReference>
<dbReference type="InterPro" id="IPR051919">
    <property type="entry name" value="W-dependent_AOR"/>
</dbReference>
<dbReference type="GO" id="GO:0051539">
    <property type="term" value="F:4 iron, 4 sulfur cluster binding"/>
    <property type="evidence" value="ECO:0007669"/>
    <property type="project" value="UniProtKB-KW"/>
</dbReference>